<evidence type="ECO:0000313" key="3">
    <source>
        <dbReference type="Proteomes" id="UP001149813"/>
    </source>
</evidence>
<feature type="non-terminal residue" evidence="2">
    <location>
        <position position="135"/>
    </location>
</feature>
<evidence type="ECO:0000313" key="2">
    <source>
        <dbReference type="EMBL" id="KAJ1721396.1"/>
    </source>
</evidence>
<dbReference type="AlphaFoldDB" id="A0A9W7XV23"/>
<accession>A0A9W7XV23</accession>
<sequence length="135" mass="15848">MAKPRRLKLGQSNVCKKRAEFAEWENVELKKHILTAEQESKEIKKRALAADRQSWADQARHEEFIDRSETEFTTLLSKMGGVQQHNNYLTNHVRNLKAHETSLQQSIYIMTKRNRELKTEVSRLLSKFQRLVQAA</sequence>
<organism evidence="2 3">
    <name type="scientific">Coemansia erecta</name>
    <dbReference type="NCBI Taxonomy" id="147472"/>
    <lineage>
        <taxon>Eukaryota</taxon>
        <taxon>Fungi</taxon>
        <taxon>Fungi incertae sedis</taxon>
        <taxon>Zoopagomycota</taxon>
        <taxon>Kickxellomycotina</taxon>
        <taxon>Kickxellomycetes</taxon>
        <taxon>Kickxellales</taxon>
        <taxon>Kickxellaceae</taxon>
        <taxon>Coemansia</taxon>
    </lineage>
</organism>
<gene>
    <name evidence="2" type="ORF">LPJ53_004088</name>
</gene>
<comment type="caution">
    <text evidence="2">The sequence shown here is derived from an EMBL/GenBank/DDBJ whole genome shotgun (WGS) entry which is preliminary data.</text>
</comment>
<evidence type="ECO:0000256" key="1">
    <source>
        <dbReference type="SAM" id="Coils"/>
    </source>
</evidence>
<feature type="coiled-coil region" evidence="1">
    <location>
        <begin position="19"/>
        <end position="46"/>
    </location>
</feature>
<dbReference type="Proteomes" id="UP001149813">
    <property type="component" value="Unassembled WGS sequence"/>
</dbReference>
<protein>
    <submittedName>
        <fullName evidence="2">Uncharacterized protein</fullName>
    </submittedName>
</protein>
<proteinExistence type="predicted"/>
<keyword evidence="1" id="KW-0175">Coiled coil</keyword>
<name>A0A9W7XV23_9FUNG</name>
<reference evidence="2" key="1">
    <citation type="submission" date="2022-07" db="EMBL/GenBank/DDBJ databases">
        <title>Phylogenomic reconstructions and comparative analyses of Kickxellomycotina fungi.</title>
        <authorList>
            <person name="Reynolds N.K."/>
            <person name="Stajich J.E."/>
            <person name="Barry K."/>
            <person name="Grigoriev I.V."/>
            <person name="Crous P."/>
            <person name="Smith M.E."/>
        </authorList>
    </citation>
    <scope>NUCLEOTIDE SEQUENCE</scope>
    <source>
        <strain evidence="2">NBRC 32514</strain>
    </source>
</reference>
<keyword evidence="3" id="KW-1185">Reference proteome</keyword>
<dbReference type="EMBL" id="JANBOJ010000175">
    <property type="protein sequence ID" value="KAJ1721396.1"/>
    <property type="molecule type" value="Genomic_DNA"/>
</dbReference>